<gene>
    <name evidence="2" type="ORF">SAMN05192529_11733</name>
</gene>
<dbReference type="OrthoDB" id="631295at2"/>
<organism evidence="2 3">
    <name type="scientific">Arachidicoccus rhizosphaerae</name>
    <dbReference type="NCBI Taxonomy" id="551991"/>
    <lineage>
        <taxon>Bacteria</taxon>
        <taxon>Pseudomonadati</taxon>
        <taxon>Bacteroidota</taxon>
        <taxon>Chitinophagia</taxon>
        <taxon>Chitinophagales</taxon>
        <taxon>Chitinophagaceae</taxon>
        <taxon>Arachidicoccus</taxon>
    </lineage>
</organism>
<name>A0A1H4AYJ9_9BACT</name>
<reference evidence="2 3" key="1">
    <citation type="submission" date="2016-10" db="EMBL/GenBank/DDBJ databases">
        <authorList>
            <person name="de Groot N.N."/>
        </authorList>
    </citation>
    <scope>NUCLEOTIDE SEQUENCE [LARGE SCALE GENOMIC DNA]</scope>
    <source>
        <strain evidence="2 3">Vu-144</strain>
    </source>
</reference>
<dbReference type="Pfam" id="PF14292">
    <property type="entry name" value="SusE"/>
    <property type="match status" value="1"/>
</dbReference>
<dbReference type="Gene3D" id="2.60.40.3620">
    <property type="match status" value="1"/>
</dbReference>
<feature type="domain" description="SusE outer membrane protein" evidence="1">
    <location>
        <begin position="28"/>
        <end position="131"/>
    </location>
</feature>
<evidence type="ECO:0000313" key="2">
    <source>
        <dbReference type="EMBL" id="SEA40940.1"/>
    </source>
</evidence>
<proteinExistence type="predicted"/>
<keyword evidence="3" id="KW-1185">Reference proteome</keyword>
<evidence type="ECO:0000259" key="1">
    <source>
        <dbReference type="Pfam" id="PF14292"/>
    </source>
</evidence>
<dbReference type="EMBL" id="FNQY01000017">
    <property type="protein sequence ID" value="SEA40940.1"/>
    <property type="molecule type" value="Genomic_DNA"/>
</dbReference>
<dbReference type="InterPro" id="IPR025970">
    <property type="entry name" value="SusE"/>
</dbReference>
<sequence>MKTIMPKIFIVLAFLSLVTGCKKSDMEYKDPKVTAVDQLYAPADNQQITLSTQAGAALLFQWAPSHAQDGQLVSYEVDFYAEADTINPVYRVASDNTGEELYANITHIDINKAASAAGIPTGETGTIYWSVSSWRGISSAVSSQKNKLIVKRLEGFEVIPDNVYVTGEGSETGDNLDKAIQMTKVSDGKFEIYTKLKAAAGYKFVDRISGTPSTYYINDDGKLAEATGDESSQVASDGIYRITVDFTNKGTTMTEIKSMGVFFSPTNSIILNLDYQGLGIWSGTTTLHLKQESWGLDERYKFQMETSAGTEQLGTKIDSDSPPDASSPASYYYVTLLDQTSQWDHKWKFNHSFDGKSITVTLLLQGTAPYTHTVK</sequence>
<dbReference type="STRING" id="551991.SAMN05192529_11733"/>
<evidence type="ECO:0000313" key="3">
    <source>
        <dbReference type="Proteomes" id="UP000199041"/>
    </source>
</evidence>
<dbReference type="PROSITE" id="PS51257">
    <property type="entry name" value="PROKAR_LIPOPROTEIN"/>
    <property type="match status" value="1"/>
</dbReference>
<dbReference type="Proteomes" id="UP000199041">
    <property type="component" value="Unassembled WGS sequence"/>
</dbReference>
<protein>
    <submittedName>
        <fullName evidence="2">SusE outer membrane protein</fullName>
    </submittedName>
</protein>
<dbReference type="RefSeq" id="WP_091399623.1">
    <property type="nucleotide sequence ID" value="NZ_FNQY01000017.1"/>
</dbReference>
<dbReference type="AlphaFoldDB" id="A0A1H4AYJ9"/>
<accession>A0A1H4AYJ9</accession>